<dbReference type="InterPro" id="IPR036291">
    <property type="entry name" value="NAD(P)-bd_dom_sf"/>
</dbReference>
<evidence type="ECO:0000256" key="11">
    <source>
        <dbReference type="ARBA" id="ARBA00033067"/>
    </source>
</evidence>
<evidence type="ECO:0000256" key="10">
    <source>
        <dbReference type="ARBA" id="ARBA00031367"/>
    </source>
</evidence>
<evidence type="ECO:0000256" key="4">
    <source>
        <dbReference type="ARBA" id="ARBA00007637"/>
    </source>
</evidence>
<evidence type="ECO:0000313" key="13">
    <source>
        <dbReference type="EMBL" id="MCQ8184048.1"/>
    </source>
</evidence>
<sequence>MSLIAVMGADSYEGRQMLLTLADRGVDFIGFDSSRDDAASGIVQLDLNSAEAVTKAFAEREVTDVIHFPRRGTVANSLKDPLDAFETILCPLMSVLRATAEAPGQRRFILSSTASVYGMPARNPVPESADLAPISPQGAASAASERLVTEVCRGHGIPQVTLRYFNAAGADLDGRVGEADAPKHLITAAIKIAVGSREGPLRIYGSDYDTPDGTAVRDYVHVADVADAHLAAVLYLRKGGASAVLNCGYGEGVSVQDVVQSVERVTGKPLPVTYEGRREGDPAQLIADTGAIRSVMGWRPRYNDLDLIIRTAIDWERQHGTAPLENA</sequence>
<dbReference type="Gene3D" id="3.40.50.720">
    <property type="entry name" value="NAD(P)-binding Rossmann-like Domain"/>
    <property type="match status" value="1"/>
</dbReference>
<dbReference type="GO" id="GO:0033499">
    <property type="term" value="P:galactose catabolic process via UDP-galactose, Leloir pathway"/>
    <property type="evidence" value="ECO:0007669"/>
    <property type="project" value="TreeGrafter"/>
</dbReference>
<gene>
    <name evidence="13" type="primary">galE</name>
    <name evidence="13" type="ORF">NOG11_01480</name>
</gene>
<evidence type="ECO:0000256" key="6">
    <source>
        <dbReference type="ARBA" id="ARBA00018569"/>
    </source>
</evidence>
<dbReference type="PANTHER" id="PTHR43725:SF53">
    <property type="entry name" value="UDP-ARABINOSE 4-EPIMERASE 1"/>
    <property type="match status" value="1"/>
</dbReference>
<dbReference type="NCBIfam" id="TIGR01179">
    <property type="entry name" value="galE"/>
    <property type="match status" value="1"/>
</dbReference>
<evidence type="ECO:0000313" key="14">
    <source>
        <dbReference type="Proteomes" id="UP001142610"/>
    </source>
</evidence>
<evidence type="ECO:0000256" key="3">
    <source>
        <dbReference type="ARBA" id="ARBA00004947"/>
    </source>
</evidence>
<evidence type="ECO:0000256" key="1">
    <source>
        <dbReference type="ARBA" id="ARBA00000083"/>
    </source>
</evidence>
<dbReference type="PANTHER" id="PTHR43725">
    <property type="entry name" value="UDP-GLUCOSE 4-EPIMERASE"/>
    <property type="match status" value="1"/>
</dbReference>
<organism evidence="13 14">
    <name type="scientific">Parvularcula maris</name>
    <dbReference type="NCBI Taxonomy" id="2965077"/>
    <lineage>
        <taxon>Bacteria</taxon>
        <taxon>Pseudomonadati</taxon>
        <taxon>Pseudomonadota</taxon>
        <taxon>Alphaproteobacteria</taxon>
        <taxon>Parvularculales</taxon>
        <taxon>Parvularculaceae</taxon>
        <taxon>Parvularcula</taxon>
    </lineage>
</organism>
<comment type="caution">
    <text evidence="13">The sequence shown here is derived from an EMBL/GenBank/DDBJ whole genome shotgun (WGS) entry which is preliminary data.</text>
</comment>
<comment type="catalytic activity">
    <reaction evidence="1">
        <text>UDP-alpha-D-glucose = UDP-alpha-D-galactose</text>
        <dbReference type="Rhea" id="RHEA:22168"/>
        <dbReference type="ChEBI" id="CHEBI:58885"/>
        <dbReference type="ChEBI" id="CHEBI:66914"/>
        <dbReference type="EC" id="5.1.3.2"/>
    </reaction>
</comment>
<keyword evidence="9" id="KW-0119">Carbohydrate metabolism</keyword>
<comment type="cofactor">
    <cofactor evidence="2">
        <name>NAD(+)</name>
        <dbReference type="ChEBI" id="CHEBI:57540"/>
    </cofactor>
</comment>
<dbReference type="RefSeq" id="WP_256617854.1">
    <property type="nucleotide sequence ID" value="NZ_JANIBC010000001.1"/>
</dbReference>
<protein>
    <recommendedName>
        <fullName evidence="6">UDP-glucose 4-epimerase</fullName>
        <ecNumber evidence="5">5.1.3.2</ecNumber>
    </recommendedName>
    <alternativeName>
        <fullName evidence="11">Galactowaldenase</fullName>
    </alternativeName>
    <alternativeName>
        <fullName evidence="10">UDP-galactose 4-epimerase</fullName>
    </alternativeName>
</protein>
<evidence type="ECO:0000256" key="8">
    <source>
        <dbReference type="ARBA" id="ARBA00023235"/>
    </source>
</evidence>
<accession>A0A9X2L6S9</accession>
<dbReference type="EMBL" id="JANIBC010000001">
    <property type="protein sequence ID" value="MCQ8184048.1"/>
    <property type="molecule type" value="Genomic_DNA"/>
</dbReference>
<dbReference type="Proteomes" id="UP001142610">
    <property type="component" value="Unassembled WGS sequence"/>
</dbReference>
<dbReference type="EC" id="5.1.3.2" evidence="5"/>
<dbReference type="GO" id="GO:0003978">
    <property type="term" value="F:UDP-glucose 4-epimerase activity"/>
    <property type="evidence" value="ECO:0007669"/>
    <property type="project" value="UniProtKB-EC"/>
</dbReference>
<keyword evidence="14" id="KW-1185">Reference proteome</keyword>
<evidence type="ECO:0000256" key="2">
    <source>
        <dbReference type="ARBA" id="ARBA00001911"/>
    </source>
</evidence>
<reference evidence="13" key="1">
    <citation type="submission" date="2022-07" db="EMBL/GenBank/DDBJ databases">
        <title>Parvularcula maris sp. nov., an algicidal bacterium isolated from seawater.</title>
        <authorList>
            <person name="Li F."/>
        </authorList>
    </citation>
    <scope>NUCLEOTIDE SEQUENCE</scope>
    <source>
        <strain evidence="13">BGMRC 0090</strain>
    </source>
</reference>
<dbReference type="InterPro" id="IPR001509">
    <property type="entry name" value="Epimerase_deHydtase"/>
</dbReference>
<feature type="domain" description="NAD-dependent epimerase/dehydratase" evidence="12">
    <location>
        <begin position="4"/>
        <end position="248"/>
    </location>
</feature>
<evidence type="ECO:0000256" key="7">
    <source>
        <dbReference type="ARBA" id="ARBA00023027"/>
    </source>
</evidence>
<dbReference type="AlphaFoldDB" id="A0A9X2L6S9"/>
<dbReference type="Pfam" id="PF01370">
    <property type="entry name" value="Epimerase"/>
    <property type="match status" value="1"/>
</dbReference>
<comment type="pathway">
    <text evidence="3">Carbohydrate metabolism; galactose metabolism.</text>
</comment>
<comment type="similarity">
    <text evidence="4">Belongs to the NAD(P)-dependent epimerase/dehydratase family.</text>
</comment>
<evidence type="ECO:0000259" key="12">
    <source>
        <dbReference type="Pfam" id="PF01370"/>
    </source>
</evidence>
<proteinExistence type="inferred from homology"/>
<dbReference type="Gene3D" id="3.90.25.10">
    <property type="entry name" value="UDP-galactose 4-epimerase, domain 1"/>
    <property type="match status" value="1"/>
</dbReference>
<evidence type="ECO:0000256" key="9">
    <source>
        <dbReference type="ARBA" id="ARBA00023277"/>
    </source>
</evidence>
<keyword evidence="7" id="KW-0520">NAD</keyword>
<evidence type="ECO:0000256" key="5">
    <source>
        <dbReference type="ARBA" id="ARBA00013189"/>
    </source>
</evidence>
<keyword evidence="8 13" id="KW-0413">Isomerase</keyword>
<dbReference type="InterPro" id="IPR005886">
    <property type="entry name" value="UDP_G4E"/>
</dbReference>
<name>A0A9X2L6S9_9PROT</name>
<dbReference type="SUPFAM" id="SSF51735">
    <property type="entry name" value="NAD(P)-binding Rossmann-fold domains"/>
    <property type="match status" value="1"/>
</dbReference>